<evidence type="ECO:0000313" key="2">
    <source>
        <dbReference type="EMBL" id="OLY80414.1"/>
    </source>
</evidence>
<sequence length="91" mass="10179">LILFLLLAKWLFGDPCQSTTALRSFSQDFVRAGRLEYLMILSLAHTSPFPWSTLWVPEPFLVPSSEAVVPFGASPRPFFSPSSWSAFLATK</sequence>
<dbReference type="AlphaFoldDB" id="A0A1R0GU39"/>
<dbReference type="Proteomes" id="UP000187455">
    <property type="component" value="Unassembled WGS sequence"/>
</dbReference>
<protein>
    <submittedName>
        <fullName evidence="2">Uncharacterized protein</fullName>
    </submittedName>
</protein>
<feature type="signal peptide" evidence="1">
    <location>
        <begin position="1"/>
        <end position="18"/>
    </location>
</feature>
<accession>A0A1R0GU39</accession>
<keyword evidence="1" id="KW-0732">Signal</keyword>
<evidence type="ECO:0000256" key="1">
    <source>
        <dbReference type="SAM" id="SignalP"/>
    </source>
</evidence>
<proteinExistence type="predicted"/>
<feature type="non-terminal residue" evidence="2">
    <location>
        <position position="1"/>
    </location>
</feature>
<evidence type="ECO:0000313" key="3">
    <source>
        <dbReference type="Proteomes" id="UP000187455"/>
    </source>
</evidence>
<comment type="caution">
    <text evidence="2">The sequence shown here is derived from an EMBL/GenBank/DDBJ whole genome shotgun (WGS) entry which is preliminary data.</text>
</comment>
<organism evidence="2 3">
    <name type="scientific">Smittium mucronatum</name>
    <dbReference type="NCBI Taxonomy" id="133383"/>
    <lineage>
        <taxon>Eukaryota</taxon>
        <taxon>Fungi</taxon>
        <taxon>Fungi incertae sedis</taxon>
        <taxon>Zoopagomycota</taxon>
        <taxon>Kickxellomycotina</taxon>
        <taxon>Harpellomycetes</taxon>
        <taxon>Harpellales</taxon>
        <taxon>Legeriomycetaceae</taxon>
        <taxon>Smittium</taxon>
    </lineage>
</organism>
<dbReference type="EMBL" id="LSSL01003502">
    <property type="protein sequence ID" value="OLY80414.1"/>
    <property type="molecule type" value="Genomic_DNA"/>
</dbReference>
<keyword evidence="3" id="KW-1185">Reference proteome</keyword>
<feature type="chain" id="PRO_5013271834" evidence="1">
    <location>
        <begin position="19"/>
        <end position="91"/>
    </location>
</feature>
<gene>
    <name evidence="2" type="ORF">AYI68_g5489</name>
</gene>
<reference evidence="2 3" key="1">
    <citation type="journal article" date="2016" name="Mol. Biol. Evol.">
        <title>Genome-Wide Survey of Gut Fungi (Harpellales) Reveals the First Horizontally Transferred Ubiquitin Gene from a Mosquito Host.</title>
        <authorList>
            <person name="Wang Y."/>
            <person name="White M.M."/>
            <person name="Kvist S."/>
            <person name="Moncalvo J.M."/>
        </authorList>
    </citation>
    <scope>NUCLEOTIDE SEQUENCE [LARGE SCALE GENOMIC DNA]</scope>
    <source>
        <strain evidence="2 3">ALG-7-W6</strain>
    </source>
</reference>
<name>A0A1R0GU39_9FUNG</name>